<name>B9XLN8_PEDPL</name>
<keyword evidence="6 7" id="KW-0408">Iron</keyword>
<dbReference type="Pfam" id="PF03150">
    <property type="entry name" value="CCP_MauG"/>
    <property type="match status" value="1"/>
</dbReference>
<evidence type="ECO:0000259" key="8">
    <source>
        <dbReference type="PROSITE" id="PS51007"/>
    </source>
</evidence>
<comment type="caution">
    <text evidence="9">The sequence shown here is derived from an EMBL/GenBank/DDBJ whole genome shotgun (WGS) entry which is preliminary data.</text>
</comment>
<dbReference type="PANTHER" id="PTHR30600:SF10">
    <property type="entry name" value="BLL6722 PROTEIN"/>
    <property type="match status" value="1"/>
</dbReference>
<dbReference type="Gene3D" id="1.10.760.10">
    <property type="entry name" value="Cytochrome c-like domain"/>
    <property type="match status" value="2"/>
</dbReference>
<evidence type="ECO:0000256" key="3">
    <source>
        <dbReference type="ARBA" id="ARBA00022723"/>
    </source>
</evidence>
<evidence type="ECO:0000256" key="2">
    <source>
        <dbReference type="ARBA" id="ARBA00022617"/>
    </source>
</evidence>
<accession>B9XLN8</accession>
<dbReference type="EMBL" id="ABOX02000030">
    <property type="protein sequence ID" value="EEF59286.1"/>
    <property type="molecule type" value="Genomic_DNA"/>
</dbReference>
<dbReference type="InterPro" id="IPR046863">
    <property type="entry name" value="MbnP-like_dom"/>
</dbReference>
<dbReference type="InterPro" id="IPR036909">
    <property type="entry name" value="Cyt_c-like_dom_sf"/>
</dbReference>
<dbReference type="RefSeq" id="WP_007416727.1">
    <property type="nucleotide sequence ID" value="NZ_ABOX02000030.1"/>
</dbReference>
<evidence type="ECO:0000256" key="5">
    <source>
        <dbReference type="ARBA" id="ARBA00023002"/>
    </source>
</evidence>
<dbReference type="EC" id="1.11.1.5" evidence="9"/>
<gene>
    <name evidence="9" type="ORF">Cflav_PD2137</name>
</gene>
<proteinExistence type="predicted"/>
<dbReference type="InterPro" id="IPR009056">
    <property type="entry name" value="Cyt_c-like_dom"/>
</dbReference>
<dbReference type="Proteomes" id="UP000003688">
    <property type="component" value="Unassembled WGS sequence"/>
</dbReference>
<dbReference type="PANTHER" id="PTHR30600">
    <property type="entry name" value="CYTOCHROME C PEROXIDASE-RELATED"/>
    <property type="match status" value="1"/>
</dbReference>
<evidence type="ECO:0000256" key="1">
    <source>
        <dbReference type="ARBA" id="ARBA00004196"/>
    </source>
</evidence>
<dbReference type="GO" id="GO:0030313">
    <property type="term" value="C:cell envelope"/>
    <property type="evidence" value="ECO:0007669"/>
    <property type="project" value="UniProtKB-SubCell"/>
</dbReference>
<keyword evidence="2 7" id="KW-0349">Heme</keyword>
<dbReference type="OrthoDB" id="9772811at2"/>
<dbReference type="InterPro" id="IPR004852">
    <property type="entry name" value="Di-haem_cyt_c_peroxidsae"/>
</dbReference>
<organism evidence="9 10">
    <name type="scientific">Pedosphaera parvula (strain Ellin514)</name>
    <dbReference type="NCBI Taxonomy" id="320771"/>
    <lineage>
        <taxon>Bacteria</taxon>
        <taxon>Pseudomonadati</taxon>
        <taxon>Verrucomicrobiota</taxon>
        <taxon>Pedosphaerae</taxon>
        <taxon>Pedosphaerales</taxon>
        <taxon>Pedosphaeraceae</taxon>
        <taxon>Pedosphaera</taxon>
    </lineage>
</organism>
<evidence type="ECO:0000256" key="7">
    <source>
        <dbReference type="PROSITE-ProRule" id="PRU00433"/>
    </source>
</evidence>
<keyword evidence="3 7" id="KW-0479">Metal-binding</keyword>
<protein>
    <submittedName>
        <fullName evidence="9">Cytochrome-c peroxidase</fullName>
        <ecNumber evidence="9">1.11.1.5</ecNumber>
    </submittedName>
</protein>
<keyword evidence="10" id="KW-1185">Reference proteome</keyword>
<keyword evidence="5 9" id="KW-0560">Oxidoreductase</keyword>
<evidence type="ECO:0000256" key="6">
    <source>
        <dbReference type="ARBA" id="ARBA00023004"/>
    </source>
</evidence>
<dbReference type="SUPFAM" id="SSF46626">
    <property type="entry name" value="Cytochrome c"/>
    <property type="match status" value="2"/>
</dbReference>
<dbReference type="GO" id="GO:0046872">
    <property type="term" value="F:metal ion binding"/>
    <property type="evidence" value="ECO:0007669"/>
    <property type="project" value="UniProtKB-KW"/>
</dbReference>
<dbReference type="InterPro" id="IPR051395">
    <property type="entry name" value="Cytochrome_c_Peroxidase/MauG"/>
</dbReference>
<dbReference type="PROSITE" id="PS51007">
    <property type="entry name" value="CYTC"/>
    <property type="match status" value="1"/>
</dbReference>
<keyword evidence="9" id="KW-0575">Peroxidase</keyword>
<evidence type="ECO:0000313" key="9">
    <source>
        <dbReference type="EMBL" id="EEF59286.1"/>
    </source>
</evidence>
<dbReference type="GO" id="GO:0020037">
    <property type="term" value="F:heme binding"/>
    <property type="evidence" value="ECO:0007669"/>
    <property type="project" value="InterPro"/>
</dbReference>
<dbReference type="AlphaFoldDB" id="B9XLN8"/>
<evidence type="ECO:0000256" key="4">
    <source>
        <dbReference type="ARBA" id="ARBA00022729"/>
    </source>
</evidence>
<dbReference type="GO" id="GO:0009055">
    <property type="term" value="F:electron transfer activity"/>
    <property type="evidence" value="ECO:0007669"/>
    <property type="project" value="InterPro"/>
</dbReference>
<dbReference type="STRING" id="320771.Cflav_PD2137"/>
<sequence length="593" mass="65621" precursor="true">MKKPPSSQISNAVRSFATFLSGCLLFIWSLGYVASAPNPTRNLHIQISPSYNSLPLSFDSFSLTNASGQTLSVTRLDLLLSDFAFRGVDGTWVQPTNSQAFISLHENLSDFELKNLPTGTYDRIRFHIGLHPAINHSNPAQYAPHHPLNPNLNGMHWGWTGGYVFFAWEGAWQTSDGKLSGYSFHLGNDPMLMTAEVPVNLSLEQDQNLTLAFNLNDLLNFKMSEDTSTTHSRAGDELAARLKQKMEGAFTASITKGPAHNPAPAPVAAVNPAPDGQTASKATPYRFTISSQFPIPDLPHDNPLTEEGVELGHQLFNEKLLSINNSQSCASCHRAEAAFADRGQRASAGAEGKMGTRNAMPIFNLAWKKSFFWDGRAASLREQALKPIENPIEMHESAANAVKKLASTRLYPLLFERAFGTPEITSDRLARAFEQFLLSQVSFNSRFDRALEGKETFTDEEKRGFELFMTEYDPRRGQFGADCFHCHSGPFFSTHGFANNGLDSTFQDLGRYEVTHNEADKARFAVPSLRNVELTGPYMHDGRFKTLEEVIEHYSTGMQRSVTLDPNLAKHPDGGVPLSPADKKALVISFPNK</sequence>
<evidence type="ECO:0000313" key="10">
    <source>
        <dbReference type="Proteomes" id="UP000003688"/>
    </source>
</evidence>
<reference evidence="9 10" key="1">
    <citation type="journal article" date="2011" name="J. Bacteriol.">
        <title>Genome sequence of 'Pedosphaera parvula' Ellin514, an aerobic Verrucomicrobial isolate from pasture soil.</title>
        <authorList>
            <person name="Kant R."/>
            <person name="van Passel M.W."/>
            <person name="Sangwan P."/>
            <person name="Palva A."/>
            <person name="Lucas S."/>
            <person name="Copeland A."/>
            <person name="Lapidus A."/>
            <person name="Glavina Del Rio T."/>
            <person name="Dalin E."/>
            <person name="Tice H."/>
            <person name="Bruce D."/>
            <person name="Goodwin L."/>
            <person name="Pitluck S."/>
            <person name="Chertkov O."/>
            <person name="Larimer F.W."/>
            <person name="Land M.L."/>
            <person name="Hauser L."/>
            <person name="Brettin T.S."/>
            <person name="Detter J.C."/>
            <person name="Han S."/>
            <person name="de Vos W.M."/>
            <person name="Janssen P.H."/>
            <person name="Smidt H."/>
        </authorList>
    </citation>
    <scope>NUCLEOTIDE SEQUENCE [LARGE SCALE GENOMIC DNA]</scope>
    <source>
        <strain evidence="9 10">Ellin514</strain>
    </source>
</reference>
<dbReference type="GO" id="GO:0004130">
    <property type="term" value="F:cytochrome-c peroxidase activity"/>
    <property type="evidence" value="ECO:0007669"/>
    <property type="project" value="UniProtKB-EC"/>
</dbReference>
<feature type="domain" description="Cytochrome c" evidence="8">
    <location>
        <begin position="307"/>
        <end position="409"/>
    </location>
</feature>
<comment type="subcellular location">
    <subcellularLocation>
        <location evidence="1">Cell envelope</location>
    </subcellularLocation>
</comment>
<keyword evidence="4" id="KW-0732">Signal</keyword>
<dbReference type="Pfam" id="PF20243">
    <property type="entry name" value="MbnP"/>
    <property type="match status" value="1"/>
</dbReference>